<feature type="region of interest" description="Disordered" evidence="2">
    <location>
        <begin position="253"/>
        <end position="286"/>
    </location>
</feature>
<feature type="region of interest" description="Disordered" evidence="2">
    <location>
        <begin position="104"/>
        <end position="132"/>
    </location>
</feature>
<keyword evidence="1" id="KW-0862">Zinc</keyword>
<feature type="compositionally biased region" description="Pro residues" evidence="2">
    <location>
        <begin position="109"/>
        <end position="124"/>
    </location>
</feature>
<comment type="caution">
    <text evidence="4">The sequence shown here is derived from an EMBL/GenBank/DDBJ whole genome shotgun (WGS) entry which is preliminary data.</text>
</comment>
<evidence type="ECO:0000259" key="3">
    <source>
        <dbReference type="PROSITE" id="PS50158"/>
    </source>
</evidence>
<feature type="compositionally biased region" description="Polar residues" evidence="2">
    <location>
        <begin position="191"/>
        <end position="212"/>
    </location>
</feature>
<proteinExistence type="predicted"/>
<evidence type="ECO:0000256" key="1">
    <source>
        <dbReference type="PROSITE-ProRule" id="PRU00047"/>
    </source>
</evidence>
<dbReference type="VEuPathDB" id="VectorBase:LOC119161630"/>
<dbReference type="GO" id="GO:0003676">
    <property type="term" value="F:nucleic acid binding"/>
    <property type="evidence" value="ECO:0007669"/>
    <property type="project" value="InterPro"/>
</dbReference>
<dbReference type="AlphaFoldDB" id="A0A9J6DRR4"/>
<dbReference type="InterPro" id="IPR001878">
    <property type="entry name" value="Znf_CCHC"/>
</dbReference>
<sequence>MERTLQQRARLYNKDFSVAESTTLPTNVDVLRQMVRAIVKEEFQKLQLPQSPPAMPSIADVVREEVRHAIIQPQPQVPHHTQPEPQPQLSYAQVVRQDMRRPSFAQAPVMPPTFPRSTPQPTPEARPRKSDVWRTADRRPLCYHCGEAGHLYRTCHYRRVGLRGFSVNAPCPRNESCVLPADVPLPEDMDLQTSDDLTASGTSPTSTNNSAADTMPSRVLLLPDTNPFAPLRELEEQNSIEGKSENTFHQARIISTAPNGEKRARGSLIPTPERQHTSIPRDHSHMRSARHTLLASASYQNEEDGWIPVSYRRKQQNHAAVAVTPSSGAPRAYQHTVILRPKQPCRIMDEQFIRLDRVITRRISAHLNIPEEDPLPEFRVRYLGYSNQLAVDAAEPEVCNALLAIASLPIGGKEVPFQAYEAVNRDQIRGIIRNAGDMTSEELMNSLHCRKCKILQARPLGDKGTAMVTFEGNSLPYKVGLRSFTIRVFPYRARVTVCDICHKIGHRKEQCPNISAARCSTCGLRQHEEGTQCPNTEQKCRSCGGSHLATATNCPKDEKLRALATIKRGPWPSSLRTWACPEPSPPDRAIEFWRALIMFLQDPAAPPVGDRLRDSHKIQAIQAAPT</sequence>
<gene>
    <name evidence="4" type="ORF">HPB51_025465</name>
</gene>
<feature type="region of interest" description="Disordered" evidence="2">
    <location>
        <begin position="190"/>
        <end position="215"/>
    </location>
</feature>
<organism evidence="4 5">
    <name type="scientific">Rhipicephalus microplus</name>
    <name type="common">Cattle tick</name>
    <name type="synonym">Boophilus microplus</name>
    <dbReference type="NCBI Taxonomy" id="6941"/>
    <lineage>
        <taxon>Eukaryota</taxon>
        <taxon>Metazoa</taxon>
        <taxon>Ecdysozoa</taxon>
        <taxon>Arthropoda</taxon>
        <taxon>Chelicerata</taxon>
        <taxon>Arachnida</taxon>
        <taxon>Acari</taxon>
        <taxon>Parasitiformes</taxon>
        <taxon>Ixodida</taxon>
        <taxon>Ixodoidea</taxon>
        <taxon>Ixodidae</taxon>
        <taxon>Rhipicephalinae</taxon>
        <taxon>Rhipicephalus</taxon>
        <taxon>Boophilus</taxon>
    </lineage>
</organism>
<keyword evidence="1" id="KW-0479">Metal-binding</keyword>
<dbReference type="PROSITE" id="PS50158">
    <property type="entry name" value="ZF_CCHC"/>
    <property type="match status" value="1"/>
</dbReference>
<feature type="domain" description="CCHC-type" evidence="3">
    <location>
        <begin position="142"/>
        <end position="155"/>
    </location>
</feature>
<keyword evidence="1" id="KW-0863">Zinc-finger</keyword>
<dbReference type="EMBL" id="JABSTU010000008">
    <property type="protein sequence ID" value="KAH8024546.1"/>
    <property type="molecule type" value="Genomic_DNA"/>
</dbReference>
<dbReference type="SMART" id="SM00343">
    <property type="entry name" value="ZnF_C2HC"/>
    <property type="match status" value="2"/>
</dbReference>
<reference evidence="4" key="2">
    <citation type="submission" date="2021-09" db="EMBL/GenBank/DDBJ databases">
        <authorList>
            <person name="Jia N."/>
            <person name="Wang J."/>
            <person name="Shi W."/>
            <person name="Du L."/>
            <person name="Sun Y."/>
            <person name="Zhan W."/>
            <person name="Jiang J."/>
            <person name="Wang Q."/>
            <person name="Zhang B."/>
            <person name="Ji P."/>
            <person name="Sakyi L.B."/>
            <person name="Cui X."/>
            <person name="Yuan T."/>
            <person name="Jiang B."/>
            <person name="Yang W."/>
            <person name="Lam T.T.-Y."/>
            <person name="Chang Q."/>
            <person name="Ding S."/>
            <person name="Wang X."/>
            <person name="Zhu J."/>
            <person name="Ruan X."/>
            <person name="Zhao L."/>
            <person name="Wei J."/>
            <person name="Que T."/>
            <person name="Du C."/>
            <person name="Cheng J."/>
            <person name="Dai P."/>
            <person name="Han X."/>
            <person name="Huang E."/>
            <person name="Gao Y."/>
            <person name="Liu J."/>
            <person name="Shao H."/>
            <person name="Ye R."/>
            <person name="Li L."/>
            <person name="Wei W."/>
            <person name="Wang X."/>
            <person name="Wang C."/>
            <person name="Huo Q."/>
            <person name="Li W."/>
            <person name="Guo W."/>
            <person name="Chen H."/>
            <person name="Chen S."/>
            <person name="Zhou L."/>
            <person name="Zhou L."/>
            <person name="Ni X."/>
            <person name="Tian J."/>
            <person name="Zhou Y."/>
            <person name="Sheng Y."/>
            <person name="Liu T."/>
            <person name="Pan Y."/>
            <person name="Xia L."/>
            <person name="Li J."/>
            <person name="Zhao F."/>
            <person name="Cao W."/>
        </authorList>
    </citation>
    <scope>NUCLEOTIDE SEQUENCE</scope>
    <source>
        <strain evidence="4">Rmic-2018</strain>
        <tissue evidence="4">Larvae</tissue>
    </source>
</reference>
<protein>
    <recommendedName>
        <fullName evidence="3">CCHC-type domain-containing protein</fullName>
    </recommendedName>
</protein>
<evidence type="ECO:0000256" key="2">
    <source>
        <dbReference type="SAM" id="MobiDB-lite"/>
    </source>
</evidence>
<reference evidence="4" key="1">
    <citation type="journal article" date="2020" name="Cell">
        <title>Large-Scale Comparative Analyses of Tick Genomes Elucidate Their Genetic Diversity and Vector Capacities.</title>
        <authorList>
            <consortium name="Tick Genome and Microbiome Consortium (TIGMIC)"/>
            <person name="Jia N."/>
            <person name="Wang J."/>
            <person name="Shi W."/>
            <person name="Du L."/>
            <person name="Sun Y."/>
            <person name="Zhan W."/>
            <person name="Jiang J.F."/>
            <person name="Wang Q."/>
            <person name="Zhang B."/>
            <person name="Ji P."/>
            <person name="Bell-Sakyi L."/>
            <person name="Cui X.M."/>
            <person name="Yuan T.T."/>
            <person name="Jiang B.G."/>
            <person name="Yang W.F."/>
            <person name="Lam T.T."/>
            <person name="Chang Q.C."/>
            <person name="Ding S.J."/>
            <person name="Wang X.J."/>
            <person name="Zhu J.G."/>
            <person name="Ruan X.D."/>
            <person name="Zhao L."/>
            <person name="Wei J.T."/>
            <person name="Ye R.Z."/>
            <person name="Que T.C."/>
            <person name="Du C.H."/>
            <person name="Zhou Y.H."/>
            <person name="Cheng J.X."/>
            <person name="Dai P.F."/>
            <person name="Guo W.B."/>
            <person name="Han X.H."/>
            <person name="Huang E.J."/>
            <person name="Li L.F."/>
            <person name="Wei W."/>
            <person name="Gao Y.C."/>
            <person name="Liu J.Z."/>
            <person name="Shao H.Z."/>
            <person name="Wang X."/>
            <person name="Wang C.C."/>
            <person name="Yang T.C."/>
            <person name="Huo Q.B."/>
            <person name="Li W."/>
            <person name="Chen H.Y."/>
            <person name="Chen S.E."/>
            <person name="Zhou L.G."/>
            <person name="Ni X.B."/>
            <person name="Tian J.H."/>
            <person name="Sheng Y."/>
            <person name="Liu T."/>
            <person name="Pan Y.S."/>
            <person name="Xia L.Y."/>
            <person name="Li J."/>
            <person name="Zhao F."/>
            <person name="Cao W.C."/>
        </authorList>
    </citation>
    <scope>NUCLEOTIDE SEQUENCE</scope>
    <source>
        <strain evidence="4">Rmic-2018</strain>
    </source>
</reference>
<feature type="compositionally biased region" description="Basic and acidic residues" evidence="2">
    <location>
        <begin position="273"/>
        <end position="285"/>
    </location>
</feature>
<dbReference type="Proteomes" id="UP000821866">
    <property type="component" value="Chromosome 6"/>
</dbReference>
<evidence type="ECO:0000313" key="4">
    <source>
        <dbReference type="EMBL" id="KAH8024546.1"/>
    </source>
</evidence>
<accession>A0A9J6DRR4</accession>
<name>A0A9J6DRR4_RHIMP</name>
<evidence type="ECO:0000313" key="5">
    <source>
        <dbReference type="Proteomes" id="UP000821866"/>
    </source>
</evidence>
<keyword evidence="5" id="KW-1185">Reference proteome</keyword>
<dbReference type="GO" id="GO:0008270">
    <property type="term" value="F:zinc ion binding"/>
    <property type="evidence" value="ECO:0007669"/>
    <property type="project" value="UniProtKB-KW"/>
</dbReference>